<name>A0A2V2A803_PSYIM</name>
<sequence>MALNLYYKNGMIRKSRCQLSDELLPTLYQIHDNAKFPKLTWLIDNVYENPQIQPDVAQALADEMVAFERLILSLHLPFPRLPLQKLQNFFTGAAIRQQIIYTSSV</sequence>
<dbReference type="Proteomes" id="UP000245655">
    <property type="component" value="Unassembled WGS sequence"/>
</dbReference>
<keyword evidence="2" id="KW-1185">Reference proteome</keyword>
<dbReference type="EMBL" id="QGGM01000002">
    <property type="protein sequence ID" value="PWK14678.1"/>
    <property type="molecule type" value="Genomic_DNA"/>
</dbReference>
<dbReference type="RefSeq" id="WP_109589877.1">
    <property type="nucleotide sequence ID" value="NZ_CAJGZY010000002.1"/>
</dbReference>
<evidence type="ECO:0000313" key="1">
    <source>
        <dbReference type="EMBL" id="PWK14678.1"/>
    </source>
</evidence>
<proteinExistence type="predicted"/>
<reference evidence="1 2" key="1">
    <citation type="submission" date="2018-05" db="EMBL/GenBank/DDBJ databases">
        <title>Genomic Encyclopedia of Type Strains, Phase IV (KMG-IV): sequencing the most valuable type-strain genomes for metagenomic binning, comparative biology and taxonomic classification.</title>
        <authorList>
            <person name="Goeker M."/>
        </authorList>
    </citation>
    <scope>NUCLEOTIDE SEQUENCE [LARGE SCALE GENOMIC DNA]</scope>
    <source>
        <strain evidence="1 2">DSM 7229</strain>
    </source>
</reference>
<organism evidence="1 2">
    <name type="scientific">Psychrobacter immobilis</name>
    <dbReference type="NCBI Taxonomy" id="498"/>
    <lineage>
        <taxon>Bacteria</taxon>
        <taxon>Pseudomonadati</taxon>
        <taxon>Pseudomonadota</taxon>
        <taxon>Gammaproteobacteria</taxon>
        <taxon>Moraxellales</taxon>
        <taxon>Moraxellaceae</taxon>
        <taxon>Psychrobacter</taxon>
    </lineage>
</organism>
<dbReference type="AlphaFoldDB" id="A0A2V2A803"/>
<accession>A0A2V2A803</accession>
<evidence type="ECO:0000313" key="2">
    <source>
        <dbReference type="Proteomes" id="UP000245655"/>
    </source>
</evidence>
<gene>
    <name evidence="1" type="ORF">C8D84_102153</name>
</gene>
<protein>
    <submittedName>
        <fullName evidence="1">Uncharacterized protein</fullName>
    </submittedName>
</protein>
<dbReference type="GeneID" id="60254330"/>
<comment type="caution">
    <text evidence="1">The sequence shown here is derived from an EMBL/GenBank/DDBJ whole genome shotgun (WGS) entry which is preliminary data.</text>
</comment>